<dbReference type="SUPFAM" id="SSF52540">
    <property type="entry name" value="P-loop containing nucleoside triphosphate hydrolases"/>
    <property type="match status" value="1"/>
</dbReference>
<dbReference type="KEGG" id="eiv:EIN_221760"/>
<dbReference type="GO" id="GO:0003924">
    <property type="term" value="F:GTPase activity"/>
    <property type="evidence" value="ECO:0007669"/>
    <property type="project" value="InterPro"/>
</dbReference>
<protein>
    <submittedName>
        <fullName evidence="3">Uncharacterized protein</fullName>
    </submittedName>
</protein>
<dbReference type="PRINTS" id="PR00449">
    <property type="entry name" value="RASTRNSFRMNG"/>
</dbReference>
<dbReference type="Pfam" id="PF00071">
    <property type="entry name" value="Ras"/>
    <property type="match status" value="1"/>
</dbReference>
<reference evidence="3 4" key="1">
    <citation type="submission" date="2012-10" db="EMBL/GenBank/DDBJ databases">
        <authorList>
            <person name="Zafar N."/>
            <person name="Inman J."/>
            <person name="Hall N."/>
            <person name="Lorenzi H."/>
            <person name="Caler E."/>
        </authorList>
    </citation>
    <scope>NUCLEOTIDE SEQUENCE [LARGE SCALE GENOMIC DNA]</scope>
    <source>
        <strain evidence="3 4">IP1</strain>
    </source>
</reference>
<feature type="non-terminal residue" evidence="3">
    <location>
        <position position="124"/>
    </location>
</feature>
<keyword evidence="1" id="KW-0547">Nucleotide-binding</keyword>
<dbReference type="OMA" id="QFHISTL"/>
<evidence type="ECO:0000256" key="1">
    <source>
        <dbReference type="ARBA" id="ARBA00022741"/>
    </source>
</evidence>
<organism evidence="3 4">
    <name type="scientific">Entamoeba invadens IP1</name>
    <dbReference type="NCBI Taxonomy" id="370355"/>
    <lineage>
        <taxon>Eukaryota</taxon>
        <taxon>Amoebozoa</taxon>
        <taxon>Evosea</taxon>
        <taxon>Archamoebae</taxon>
        <taxon>Mastigamoebida</taxon>
        <taxon>Entamoebidae</taxon>
        <taxon>Entamoeba</taxon>
    </lineage>
</organism>
<gene>
    <name evidence="3" type="ORF">EIN_221760</name>
</gene>
<keyword evidence="4" id="KW-1185">Reference proteome</keyword>
<evidence type="ECO:0000313" key="3">
    <source>
        <dbReference type="EMBL" id="ELP88053.1"/>
    </source>
</evidence>
<dbReference type="AlphaFoldDB" id="A0A0A1U7X0"/>
<dbReference type="InterPro" id="IPR001806">
    <property type="entry name" value="Small_GTPase"/>
</dbReference>
<dbReference type="VEuPathDB" id="AmoebaDB:EIN_221760"/>
<dbReference type="GO" id="GO:0007165">
    <property type="term" value="P:signal transduction"/>
    <property type="evidence" value="ECO:0007669"/>
    <property type="project" value="InterPro"/>
</dbReference>
<dbReference type="PANTHER" id="PTHR24070">
    <property type="entry name" value="RAS, DI-RAS, AND RHEB FAMILY MEMBERS OF SMALL GTPASE SUPERFAMILY"/>
    <property type="match status" value="1"/>
</dbReference>
<dbReference type="InterPro" id="IPR020849">
    <property type="entry name" value="Small_GTPase_Ras-type"/>
</dbReference>
<dbReference type="RefSeq" id="XP_004254824.1">
    <property type="nucleotide sequence ID" value="XM_004254776.1"/>
</dbReference>
<dbReference type="GeneID" id="14887363"/>
<dbReference type="PROSITE" id="PS51419">
    <property type="entry name" value="RAB"/>
    <property type="match status" value="1"/>
</dbReference>
<dbReference type="OrthoDB" id="10270575at2759"/>
<keyword evidence="2" id="KW-0342">GTP-binding</keyword>
<dbReference type="Gene3D" id="3.40.50.300">
    <property type="entry name" value="P-loop containing nucleotide triphosphate hydrolases"/>
    <property type="match status" value="1"/>
</dbReference>
<evidence type="ECO:0000256" key="2">
    <source>
        <dbReference type="ARBA" id="ARBA00023134"/>
    </source>
</evidence>
<dbReference type="GO" id="GO:0005525">
    <property type="term" value="F:GTP binding"/>
    <property type="evidence" value="ECO:0007669"/>
    <property type="project" value="UniProtKB-KW"/>
</dbReference>
<dbReference type="InterPro" id="IPR027417">
    <property type="entry name" value="P-loop_NTPase"/>
</dbReference>
<accession>A0A0A1U7X0</accession>
<proteinExistence type="predicted"/>
<sequence length="124" mass="14363">MYKKTYTITFCGDEECGKTAMIKTLLHKEHDAFHRSTLDEEYDYETSFNNKSYKLKLLDSPGNQEYRAMIQYDIKESEGILLFFDLSIGPSFVSLDEYFECFESAELGFDTPVVLVGNVRKGEH</sequence>
<evidence type="ECO:0000313" key="4">
    <source>
        <dbReference type="Proteomes" id="UP000014680"/>
    </source>
</evidence>
<name>A0A0A1U7X0_ENTIV</name>
<dbReference type="Proteomes" id="UP000014680">
    <property type="component" value="Unassembled WGS sequence"/>
</dbReference>
<dbReference type="EMBL" id="KB206756">
    <property type="protein sequence ID" value="ELP88053.1"/>
    <property type="molecule type" value="Genomic_DNA"/>
</dbReference>
<dbReference type="GO" id="GO:0016020">
    <property type="term" value="C:membrane"/>
    <property type="evidence" value="ECO:0007669"/>
    <property type="project" value="InterPro"/>
</dbReference>